<dbReference type="Proteomes" id="UP001220670">
    <property type="component" value="Unassembled WGS sequence"/>
</dbReference>
<name>A0AAJ1HS71_LIMMU</name>
<evidence type="ECO:0000313" key="3">
    <source>
        <dbReference type="Proteomes" id="UP001220670"/>
    </source>
</evidence>
<dbReference type="AlphaFoldDB" id="A0AAJ1HS71"/>
<feature type="transmembrane region" description="Helical" evidence="1">
    <location>
        <begin position="194"/>
        <end position="212"/>
    </location>
</feature>
<keyword evidence="1" id="KW-0812">Transmembrane</keyword>
<dbReference type="RefSeq" id="WP_272208911.1">
    <property type="nucleotide sequence ID" value="NZ_JAQOMV010000030.1"/>
</dbReference>
<gene>
    <name evidence="2" type="ORF">PO250_05485</name>
</gene>
<feature type="transmembrane region" description="Helical" evidence="1">
    <location>
        <begin position="170"/>
        <end position="188"/>
    </location>
</feature>
<dbReference type="Pfam" id="PF24727">
    <property type="entry name" value="DUF7679"/>
    <property type="match status" value="1"/>
</dbReference>
<evidence type="ECO:0000313" key="2">
    <source>
        <dbReference type="EMBL" id="MDC2829759.1"/>
    </source>
</evidence>
<proteinExistence type="predicted"/>
<dbReference type="EMBL" id="JAQONE010000022">
    <property type="protein sequence ID" value="MDC2829759.1"/>
    <property type="molecule type" value="Genomic_DNA"/>
</dbReference>
<keyword evidence="1" id="KW-1133">Transmembrane helix</keyword>
<sequence>MDHQPDMRDWPFAKRALAEIEQAKRKKWYSFWVQVELPNGEKHWYQLPKDVQYAMRQHERKHHQDWFLIIKGALINVPVSAYDEKGDVEIKTGIIRRAEKRHQHTFDPAKISRSQFVQPRYCWWGISNQKEMIIYLQHNHNAANRNEIRQDVRIINHKWQKEHWQQPCQLAIKYGLLISVLMLIGGWAPLRILIFSGAILVLLGSLLLNLYLNQVQ</sequence>
<keyword evidence="1" id="KW-0472">Membrane</keyword>
<evidence type="ECO:0000256" key="1">
    <source>
        <dbReference type="SAM" id="Phobius"/>
    </source>
</evidence>
<reference evidence="2" key="1">
    <citation type="submission" date="2023-01" db="EMBL/GenBank/DDBJ databases">
        <title>Genome analysis of 13 Lactobacillus isolated from gut of wild boar.</title>
        <authorList>
            <person name="Papp P."/>
            <person name="Libisch B."/>
            <person name="Nagy T."/>
            <person name="Olasz F."/>
        </authorList>
    </citation>
    <scope>NUCLEOTIDE SEQUENCE</scope>
    <source>
        <strain evidence="2">F146</strain>
    </source>
</reference>
<organism evidence="2 3">
    <name type="scientific">Limosilactobacillus mucosae</name>
    <name type="common">Lactobacillus mucosae</name>
    <dbReference type="NCBI Taxonomy" id="97478"/>
    <lineage>
        <taxon>Bacteria</taxon>
        <taxon>Bacillati</taxon>
        <taxon>Bacillota</taxon>
        <taxon>Bacilli</taxon>
        <taxon>Lactobacillales</taxon>
        <taxon>Lactobacillaceae</taxon>
        <taxon>Limosilactobacillus</taxon>
    </lineage>
</organism>
<protein>
    <submittedName>
        <fullName evidence="2">Uncharacterized protein</fullName>
    </submittedName>
</protein>
<dbReference type="InterPro" id="IPR056096">
    <property type="entry name" value="DUF7679"/>
</dbReference>
<accession>A0AAJ1HS71</accession>
<comment type="caution">
    <text evidence="2">The sequence shown here is derived from an EMBL/GenBank/DDBJ whole genome shotgun (WGS) entry which is preliminary data.</text>
</comment>